<dbReference type="EMBL" id="CP016397">
    <property type="protein sequence ID" value="ASQ46936.1"/>
    <property type="molecule type" value="Genomic_DNA"/>
</dbReference>
<dbReference type="RefSeq" id="WP_094091743.1">
    <property type="nucleotide sequence ID" value="NZ_CP016397.1"/>
</dbReference>
<name>A0A222P515_9GAMM</name>
<keyword evidence="1" id="KW-0812">Transmembrane</keyword>
<feature type="transmembrane region" description="Helical" evidence="1">
    <location>
        <begin position="66"/>
        <end position="89"/>
    </location>
</feature>
<organism evidence="2 3">
    <name type="scientific">Legionella clemsonensis</name>
    <dbReference type="NCBI Taxonomy" id="1867846"/>
    <lineage>
        <taxon>Bacteria</taxon>
        <taxon>Pseudomonadati</taxon>
        <taxon>Pseudomonadota</taxon>
        <taxon>Gammaproteobacteria</taxon>
        <taxon>Legionellales</taxon>
        <taxon>Legionellaceae</taxon>
        <taxon>Legionella</taxon>
    </lineage>
</organism>
<proteinExistence type="predicted"/>
<keyword evidence="1" id="KW-1133">Transmembrane helix</keyword>
<keyword evidence="3" id="KW-1185">Reference proteome</keyword>
<dbReference type="OrthoDB" id="5638390at2"/>
<reference evidence="3" key="1">
    <citation type="submission" date="2016-07" db="EMBL/GenBank/DDBJ databases">
        <authorList>
            <person name="Florea S."/>
            <person name="Webb J.S."/>
            <person name="Jaromczyk J."/>
            <person name="Schardl C.L."/>
        </authorList>
    </citation>
    <scope>NUCLEOTIDE SEQUENCE [LARGE SCALE GENOMIC DNA]</scope>
    <source>
        <strain evidence="3">CDC-D5610</strain>
    </source>
</reference>
<keyword evidence="1" id="KW-0472">Membrane</keyword>
<accession>A0A222P515</accession>
<dbReference type="AlphaFoldDB" id="A0A222P515"/>
<dbReference type="Proteomes" id="UP000201728">
    <property type="component" value="Chromosome"/>
</dbReference>
<protein>
    <submittedName>
        <fullName evidence="2">Uncharacterized protein</fullName>
    </submittedName>
</protein>
<evidence type="ECO:0000256" key="1">
    <source>
        <dbReference type="SAM" id="Phobius"/>
    </source>
</evidence>
<evidence type="ECO:0000313" key="2">
    <source>
        <dbReference type="EMBL" id="ASQ46936.1"/>
    </source>
</evidence>
<dbReference type="KEGG" id="lcd:clem_12000"/>
<sequence length="165" mass="17830">MSVELSIGHLTGSAKVIRNHLYTDDVIWRNRRTVGQMFFQPYESKQEFIYCARHTFQPMVILGAAILNPCILVIVPAVIGGLSAVFAALGGVSKLCGNENAASFFLDTAEFLIKDLCQAFIDLVVLPVSAFAMLTRGVATGLQAAGLNREQTAPEEEVLLSPSNA</sequence>
<evidence type="ECO:0000313" key="3">
    <source>
        <dbReference type="Proteomes" id="UP000201728"/>
    </source>
</evidence>
<gene>
    <name evidence="2" type="ORF">clem_12000</name>
</gene>